<sequence length="95" mass="10263">MPTCHRSSERPSLPPVAAEPEISSTSLGRTVRVASHVTAPRRIRCTAAVVELDTSGAFAAAWHAYHINNGCASLSLCAPAACIYHRPQVEYHFAY</sequence>
<evidence type="ECO:0000313" key="2">
    <source>
        <dbReference type="EMBL" id="GBP47334.1"/>
    </source>
</evidence>
<protein>
    <submittedName>
        <fullName evidence="2">Uncharacterized protein</fullName>
    </submittedName>
</protein>
<feature type="region of interest" description="Disordered" evidence="1">
    <location>
        <begin position="1"/>
        <end position="23"/>
    </location>
</feature>
<dbReference type="EMBL" id="BGZK01000499">
    <property type="protein sequence ID" value="GBP47334.1"/>
    <property type="molecule type" value="Genomic_DNA"/>
</dbReference>
<gene>
    <name evidence="2" type="ORF">EVAR_38100_1</name>
</gene>
<keyword evidence="3" id="KW-1185">Reference proteome</keyword>
<dbReference type="Proteomes" id="UP000299102">
    <property type="component" value="Unassembled WGS sequence"/>
</dbReference>
<dbReference type="AlphaFoldDB" id="A0A4C1WB16"/>
<evidence type="ECO:0000256" key="1">
    <source>
        <dbReference type="SAM" id="MobiDB-lite"/>
    </source>
</evidence>
<proteinExistence type="predicted"/>
<name>A0A4C1WB16_EUMVA</name>
<reference evidence="2 3" key="1">
    <citation type="journal article" date="2019" name="Commun. Biol.">
        <title>The bagworm genome reveals a unique fibroin gene that provides high tensile strength.</title>
        <authorList>
            <person name="Kono N."/>
            <person name="Nakamura H."/>
            <person name="Ohtoshi R."/>
            <person name="Tomita M."/>
            <person name="Numata K."/>
            <person name="Arakawa K."/>
        </authorList>
    </citation>
    <scope>NUCLEOTIDE SEQUENCE [LARGE SCALE GENOMIC DNA]</scope>
</reference>
<comment type="caution">
    <text evidence="2">The sequence shown here is derived from an EMBL/GenBank/DDBJ whole genome shotgun (WGS) entry which is preliminary data.</text>
</comment>
<organism evidence="2 3">
    <name type="scientific">Eumeta variegata</name>
    <name type="common">Bagworm moth</name>
    <name type="synonym">Eumeta japonica</name>
    <dbReference type="NCBI Taxonomy" id="151549"/>
    <lineage>
        <taxon>Eukaryota</taxon>
        <taxon>Metazoa</taxon>
        <taxon>Ecdysozoa</taxon>
        <taxon>Arthropoda</taxon>
        <taxon>Hexapoda</taxon>
        <taxon>Insecta</taxon>
        <taxon>Pterygota</taxon>
        <taxon>Neoptera</taxon>
        <taxon>Endopterygota</taxon>
        <taxon>Lepidoptera</taxon>
        <taxon>Glossata</taxon>
        <taxon>Ditrysia</taxon>
        <taxon>Tineoidea</taxon>
        <taxon>Psychidae</taxon>
        <taxon>Oiketicinae</taxon>
        <taxon>Eumeta</taxon>
    </lineage>
</organism>
<evidence type="ECO:0000313" key="3">
    <source>
        <dbReference type="Proteomes" id="UP000299102"/>
    </source>
</evidence>
<accession>A0A4C1WB16</accession>